<protein>
    <recommendedName>
        <fullName evidence="1">Proline iminopeptidase</fullName>
    </recommendedName>
</protein>
<dbReference type="Proteomes" id="UP001553161">
    <property type="component" value="Unassembled WGS sequence"/>
</dbReference>
<evidence type="ECO:0000256" key="1">
    <source>
        <dbReference type="ARBA" id="ARBA00021843"/>
    </source>
</evidence>
<dbReference type="InterPro" id="IPR005944">
    <property type="entry name" value="Pro_iminopeptidase"/>
</dbReference>
<dbReference type="Gene3D" id="3.40.50.1820">
    <property type="entry name" value="alpha/beta hydrolase"/>
    <property type="match status" value="1"/>
</dbReference>
<organism evidence="4 5">
    <name type="scientific">Meridianimarinicoccus marinus</name>
    <dbReference type="NCBI Taxonomy" id="3231483"/>
    <lineage>
        <taxon>Bacteria</taxon>
        <taxon>Pseudomonadati</taxon>
        <taxon>Pseudomonadota</taxon>
        <taxon>Alphaproteobacteria</taxon>
        <taxon>Rhodobacterales</taxon>
        <taxon>Paracoccaceae</taxon>
        <taxon>Meridianimarinicoccus</taxon>
    </lineage>
</organism>
<dbReference type="PANTHER" id="PTHR43722">
    <property type="entry name" value="PROLINE IMINOPEPTIDASE"/>
    <property type="match status" value="1"/>
</dbReference>
<feature type="domain" description="Peptidase S33 tripeptidyl aminopeptidase-like C-terminal" evidence="3">
    <location>
        <begin position="554"/>
        <end position="640"/>
    </location>
</feature>
<dbReference type="SUPFAM" id="SSF53474">
    <property type="entry name" value="alpha/beta-Hydrolases"/>
    <property type="match status" value="1"/>
</dbReference>
<reference evidence="4 5" key="1">
    <citation type="submission" date="2024-07" db="EMBL/GenBank/DDBJ databases">
        <authorList>
            <person name="Kang M."/>
        </authorList>
    </citation>
    <scope>NUCLEOTIDE SEQUENCE [LARGE SCALE GENOMIC DNA]</scope>
    <source>
        <strain evidence="4 5">DFM31</strain>
    </source>
</reference>
<dbReference type="InterPro" id="IPR000073">
    <property type="entry name" value="AB_hydrolase_1"/>
</dbReference>
<evidence type="ECO:0000259" key="3">
    <source>
        <dbReference type="Pfam" id="PF08386"/>
    </source>
</evidence>
<dbReference type="GO" id="GO:0016787">
    <property type="term" value="F:hydrolase activity"/>
    <property type="evidence" value="ECO:0007669"/>
    <property type="project" value="UniProtKB-KW"/>
</dbReference>
<sequence length="660" mass="71203">MTAAEILTLVASLIAGEPEAPNFPNLVAGTADPAHATKITPCNRPVAPAEIEGQTVICGTVEVPEDHANPDGRKMNLSWIVYKSHSLSPAPDPVVYLHGGPGGGTVRTVNAVSRYFDHLRQRRDIISFDQRGVDASAPDMDCFGTIADNLDESVRSIAGEDLPDLPVDFARDCLKEIAGRGVDITEINTTQNALDVGAVMAALGYPEYNIYGVSYGTKLTLEVMRQEIPGIRAIVLDGVAPPQVQLYDQLITPYANSFDNTFGPCERDPVCAAAYPDITARFYALLDQMTETPVEVLGQPYAAIQLFLHLKGRNDRRSQNPNKLSTYLPLMVTQLEQGDTTLLTQIVSGDLPPKVTGESLVAQARAVGLSGNEQALVVAATTAAQVIEANGTMAREAIRQLENDIAADRAHVGLAELFDDVLEEAIQALETREARLAVARDYLNLRFAAPEKTTLLDLVAAHFDGSVRTQLTTLTQAMSDADVIRVFELIGLDNQALEDGVEGDFEAYLYACQEDYVGGFNSAEGFQEETRSLPFGPLFGAVLAEEIPAFFTVCNEVFTPVPRDNWLEPVESAQPVLLMNGEIDVQTSGAWGAVAAATLSNSRNLVFPESGHGTILFSQCARDITAAYIEDPDGRIDTSCIADLRAPVMLPDGTMHQLPL</sequence>
<dbReference type="PANTHER" id="PTHR43722:SF1">
    <property type="entry name" value="PROLINE IMINOPEPTIDASE"/>
    <property type="match status" value="1"/>
</dbReference>
<evidence type="ECO:0000259" key="2">
    <source>
        <dbReference type="Pfam" id="PF00561"/>
    </source>
</evidence>
<proteinExistence type="predicted"/>
<dbReference type="InterPro" id="IPR013595">
    <property type="entry name" value="Pept_S33_TAP-like_C"/>
</dbReference>
<comment type="caution">
    <text evidence="4">The sequence shown here is derived from an EMBL/GenBank/DDBJ whole genome shotgun (WGS) entry which is preliminary data.</text>
</comment>
<dbReference type="EMBL" id="JBFBVU010000040">
    <property type="protein sequence ID" value="MEV8468769.1"/>
    <property type="molecule type" value="Genomic_DNA"/>
</dbReference>
<accession>A0ABV3LB25</accession>
<evidence type="ECO:0000313" key="5">
    <source>
        <dbReference type="Proteomes" id="UP001553161"/>
    </source>
</evidence>
<dbReference type="Pfam" id="PF00561">
    <property type="entry name" value="Abhydrolase_1"/>
    <property type="match status" value="1"/>
</dbReference>
<dbReference type="Pfam" id="PF08386">
    <property type="entry name" value="Abhydrolase_4"/>
    <property type="match status" value="1"/>
</dbReference>
<name>A0ABV3LB25_9RHOB</name>
<keyword evidence="5" id="KW-1185">Reference proteome</keyword>
<gene>
    <name evidence="4" type="ORF">AB0T83_18580</name>
</gene>
<evidence type="ECO:0000313" key="4">
    <source>
        <dbReference type="EMBL" id="MEV8468769.1"/>
    </source>
</evidence>
<keyword evidence="4" id="KW-0378">Hydrolase</keyword>
<dbReference type="RefSeq" id="WP_366194729.1">
    <property type="nucleotide sequence ID" value="NZ_JBFBVU010000040.1"/>
</dbReference>
<feature type="domain" description="AB hydrolase-1" evidence="2">
    <location>
        <begin position="93"/>
        <end position="267"/>
    </location>
</feature>
<dbReference type="InterPro" id="IPR029058">
    <property type="entry name" value="AB_hydrolase_fold"/>
</dbReference>